<dbReference type="eggNOG" id="COG0308">
    <property type="taxonomic scope" value="Bacteria"/>
</dbReference>
<dbReference type="Proteomes" id="UP000050867">
    <property type="component" value="Unassembled WGS sequence"/>
</dbReference>
<evidence type="ECO:0000313" key="2">
    <source>
        <dbReference type="Proteomes" id="UP000050867"/>
    </source>
</evidence>
<organism evidence="1 2">
    <name type="scientific">Wenjunlia vitaminophila</name>
    <name type="common">Streptomyces vitaminophilus</name>
    <dbReference type="NCBI Taxonomy" id="76728"/>
    <lineage>
        <taxon>Bacteria</taxon>
        <taxon>Bacillati</taxon>
        <taxon>Actinomycetota</taxon>
        <taxon>Actinomycetes</taxon>
        <taxon>Kitasatosporales</taxon>
        <taxon>Streptomycetaceae</taxon>
        <taxon>Wenjunlia</taxon>
    </lineage>
</organism>
<dbReference type="OrthoDB" id="5242307at2"/>
<dbReference type="EMBL" id="LLZU01000009">
    <property type="protein sequence ID" value="KRV49890.1"/>
    <property type="molecule type" value="Genomic_DNA"/>
</dbReference>
<dbReference type="STRING" id="76728.AQ490_18260"/>
<gene>
    <name evidence="1" type="ORF">AQ490_18260</name>
</gene>
<comment type="caution">
    <text evidence="1">The sequence shown here is derived from an EMBL/GenBank/DDBJ whole genome shotgun (WGS) entry which is preliminary data.</text>
</comment>
<sequence>MPGAAETRRRHPARTLLALGVLVALAAAAWLALPVGPRGARSGEPDRDRAAVAEVLRHRADAVLDRDRQAYLRQIDLERKAFRAAEDRRFTNLREVPLASFGYRLLDTEPAGDGRTRATAELRYRLRGHDDRPVTGAEEFLLTERAGRLRISADRGGTAQLWDFGPVRAVRGEHGLVLGLGDRGTLAARAAEADRAVSAVRQVWHDGWDGTVVLLVPGTSRQMTALLGVPEGTYRDIAAVTTAELRHGSAAPADRVVVNPDAFDRLSAFGRQAVLTHETTHVATRRGTGPATPLWLSEGFADWVAYRDSGRSPREIAPELRRDVLAGRAPGRLPADADFAPDAAGLAQSYQTAWLACRLIAEEYGQDRLVELYRTPGDTDARTRRVLGTGYDDFLRRWRDYLERELR</sequence>
<evidence type="ECO:0008006" key="3">
    <source>
        <dbReference type="Google" id="ProtNLM"/>
    </source>
</evidence>
<proteinExistence type="predicted"/>
<name>A0A0T6LVM2_WENVI</name>
<dbReference type="AlphaFoldDB" id="A0A0T6LVM2"/>
<accession>A0A0T6LVM2</accession>
<reference evidence="1 2" key="1">
    <citation type="submission" date="2015-10" db="EMBL/GenBank/DDBJ databases">
        <title>Draft genome sequence of pyrrolomycin-producing Streptomyces vitaminophilus.</title>
        <authorList>
            <person name="Graham D.E."/>
            <person name="Mahan K.M."/>
            <person name="Klingeman D.M."/>
            <person name="Hettich R.L."/>
            <person name="Parry R.J."/>
        </authorList>
    </citation>
    <scope>NUCLEOTIDE SEQUENCE [LARGE SCALE GENOMIC DNA]</scope>
    <source>
        <strain evidence="1 2">ATCC 31673</strain>
    </source>
</reference>
<keyword evidence="2" id="KW-1185">Reference proteome</keyword>
<protein>
    <recommendedName>
        <fullName evidence="3">Peptidase MA superfamily protein</fullName>
    </recommendedName>
</protein>
<dbReference type="RefSeq" id="WP_018382609.1">
    <property type="nucleotide sequence ID" value="NZ_LLZU01000009.1"/>
</dbReference>
<evidence type="ECO:0000313" key="1">
    <source>
        <dbReference type="EMBL" id="KRV49890.1"/>
    </source>
</evidence>